<gene>
    <name evidence="2" type="ORF">SSS_7956</name>
</gene>
<feature type="compositionally biased region" description="Low complexity" evidence="1">
    <location>
        <begin position="55"/>
        <end position="71"/>
    </location>
</feature>
<evidence type="ECO:0000313" key="2">
    <source>
        <dbReference type="EMBL" id="KAF7492713.1"/>
    </source>
</evidence>
<reference evidence="4" key="1">
    <citation type="journal article" date="2020" name="PLoS Negl. Trop. Dis.">
        <title>High-quality nuclear genome for Sarcoptes scabiei-A critical resource for a neglected parasite.</title>
        <authorList>
            <person name="Korhonen P.K."/>
            <person name="Gasser R.B."/>
            <person name="Ma G."/>
            <person name="Wang T."/>
            <person name="Stroehlein A.J."/>
            <person name="Young N.D."/>
            <person name="Ang C.S."/>
            <person name="Fernando D.D."/>
            <person name="Lu H.C."/>
            <person name="Taylor S."/>
            <person name="Reynolds S.L."/>
            <person name="Mofiz E."/>
            <person name="Najaraj S.H."/>
            <person name="Gowda H."/>
            <person name="Madugundu A."/>
            <person name="Renuse S."/>
            <person name="Holt D."/>
            <person name="Pandey A."/>
            <person name="Papenfuss A.T."/>
            <person name="Fischer K."/>
        </authorList>
    </citation>
    <scope>NUCLEOTIDE SEQUENCE [LARGE SCALE GENOMIC DNA]</scope>
</reference>
<dbReference type="PANTHER" id="PTHR33964:SF1">
    <property type="entry name" value="RE45066P"/>
    <property type="match status" value="1"/>
</dbReference>
<evidence type="ECO:0000256" key="1">
    <source>
        <dbReference type="SAM" id="MobiDB-lite"/>
    </source>
</evidence>
<organism evidence="2">
    <name type="scientific">Sarcoptes scabiei</name>
    <name type="common">Itch mite</name>
    <name type="synonym">Acarus scabiei</name>
    <dbReference type="NCBI Taxonomy" id="52283"/>
    <lineage>
        <taxon>Eukaryota</taxon>
        <taxon>Metazoa</taxon>
        <taxon>Ecdysozoa</taxon>
        <taxon>Arthropoda</taxon>
        <taxon>Chelicerata</taxon>
        <taxon>Arachnida</taxon>
        <taxon>Acari</taxon>
        <taxon>Acariformes</taxon>
        <taxon>Sarcoptiformes</taxon>
        <taxon>Astigmata</taxon>
        <taxon>Psoroptidia</taxon>
        <taxon>Sarcoptoidea</taxon>
        <taxon>Sarcoptidae</taxon>
        <taxon>Sarcoptinae</taxon>
        <taxon>Sarcoptes</taxon>
    </lineage>
</organism>
<dbReference type="Proteomes" id="UP000070412">
    <property type="component" value="Unassembled WGS sequence"/>
</dbReference>
<dbReference type="OrthoDB" id="6504156at2759"/>
<evidence type="ECO:0000313" key="3">
    <source>
        <dbReference type="EnsemblMetazoa" id="KAF7492713.1"/>
    </source>
</evidence>
<dbReference type="PANTHER" id="PTHR33964">
    <property type="entry name" value="RE45066P-RELATED"/>
    <property type="match status" value="1"/>
</dbReference>
<dbReference type="AlphaFoldDB" id="A0A834RG27"/>
<feature type="region of interest" description="Disordered" evidence="1">
    <location>
        <begin position="43"/>
        <end position="97"/>
    </location>
</feature>
<keyword evidence="4" id="KW-1185">Reference proteome</keyword>
<dbReference type="OMA" id="FGICANR"/>
<name>A0A834RG27_SARSC</name>
<protein>
    <submittedName>
        <fullName evidence="2 3">Uncharacterized protein</fullName>
    </submittedName>
</protein>
<evidence type="ECO:0000313" key="4">
    <source>
        <dbReference type="Proteomes" id="UP000070412"/>
    </source>
</evidence>
<accession>A0A834RG27</accession>
<reference evidence="3" key="3">
    <citation type="submission" date="2022-06" db="UniProtKB">
        <authorList>
            <consortium name="EnsemblMetazoa"/>
        </authorList>
    </citation>
    <scope>IDENTIFICATION</scope>
</reference>
<dbReference type="EMBL" id="WVUK01000056">
    <property type="protein sequence ID" value="KAF7492713.1"/>
    <property type="molecule type" value="Genomic_DNA"/>
</dbReference>
<dbReference type="EnsemblMetazoa" id="SSS_7956s_mrna">
    <property type="protein sequence ID" value="KAF7492713.1"/>
    <property type="gene ID" value="SSS_7956"/>
</dbReference>
<reference evidence="2" key="2">
    <citation type="submission" date="2020-01" db="EMBL/GenBank/DDBJ databases">
        <authorList>
            <person name="Korhonen P.K.K."/>
            <person name="Guangxu M.G."/>
            <person name="Wang T.W."/>
            <person name="Stroehlein A.J.S."/>
            <person name="Young N.D."/>
            <person name="Ang C.-S.A."/>
            <person name="Fernando D.W.F."/>
            <person name="Lu H.L."/>
            <person name="Taylor S.T."/>
            <person name="Ehtesham M.E.M."/>
            <person name="Najaraj S.H.N."/>
            <person name="Harsha G.H.G."/>
            <person name="Madugundu A.M."/>
            <person name="Renuse S.R."/>
            <person name="Holt D.H."/>
            <person name="Pandey A.P."/>
            <person name="Papenfuss A.P."/>
            <person name="Gasser R.B.G."/>
            <person name="Fischer K.F."/>
        </authorList>
    </citation>
    <scope>NUCLEOTIDE SEQUENCE</scope>
    <source>
        <strain evidence="2">SSS_KF_BRIS2020</strain>
    </source>
</reference>
<feature type="compositionally biased region" description="Polar residues" evidence="1">
    <location>
        <begin position="43"/>
        <end position="54"/>
    </location>
</feature>
<feature type="compositionally biased region" description="Polar residues" evidence="1">
    <location>
        <begin position="72"/>
        <end position="95"/>
    </location>
</feature>
<sequence length="301" mass="34642">MINRSLDLIDKQNALVIVFALFLTISFNDRTLLIYGQVENLSPNATTKPSLPTPKSSVKASSVSSTVIRSSNKTIESNQIDSQSNSNESQPSCNRSDMDHCTQKLIMILDKHFHYPSSLEEMNKRCREMKPLGRCIREHSRRCLSNGVRRHSFSLLVHSVAKANRGLCRTIKRRRSFASFGICANRLQKRMNTYVDDMNRALFGIIRYPNKKLRIPLSCCNYYKFKERVLKLYNDECGEHAIEMKRLLNTFTRDSLTFVCGSYSEHSEKCSEIITKTPEFNATMKSEVFISTYVDMIDNFI</sequence>
<proteinExistence type="predicted"/>